<gene>
    <name evidence="1" type="ORF">SAMN04489713_102160</name>
</gene>
<sequence length="277" mass="31385">MDQSQSMEDDVLNWLRVRGYPLEMKVAQQFRRESRHFPFVGQGWNYVDPVTRQVRSTDVVAATGVHNYRHIREIDIMIVMECKDRTAPWIVLKDEQNIYDLEYEPHIVLSSLLPNTVPEKVVGEIFPEEVMDYYDDGTLLLSVNPGYEICEKRNTEKSKIDYAYASTQQVVSASLADVIPTFMRDENQTSLPPKVVFPTVVTTAPLYEVWLDSSADLKIAQVERSSIVTRISSSSPDVMVNVVTFAALGNFIAACDSTAHMLQTANYQKTILPESGH</sequence>
<organism evidence="1 2">
    <name type="scientific">Actinomadura madurae</name>
    <dbReference type="NCBI Taxonomy" id="1993"/>
    <lineage>
        <taxon>Bacteria</taxon>
        <taxon>Bacillati</taxon>
        <taxon>Actinomycetota</taxon>
        <taxon>Actinomycetes</taxon>
        <taxon>Streptosporangiales</taxon>
        <taxon>Thermomonosporaceae</taxon>
        <taxon>Actinomadura</taxon>
    </lineage>
</organism>
<accession>A0A1I4ZD86</accession>
<name>A0A1I4ZD86_9ACTN</name>
<evidence type="ECO:0000313" key="1">
    <source>
        <dbReference type="EMBL" id="SFN48224.1"/>
    </source>
</evidence>
<proteinExistence type="predicted"/>
<dbReference type="AlphaFoldDB" id="A0A1I4ZD86"/>
<reference evidence="1 2" key="1">
    <citation type="submission" date="2016-10" db="EMBL/GenBank/DDBJ databases">
        <authorList>
            <person name="de Groot N.N."/>
        </authorList>
    </citation>
    <scope>NUCLEOTIDE SEQUENCE [LARGE SCALE GENOMIC DNA]</scope>
    <source>
        <strain evidence="1 2">DSM 43067</strain>
    </source>
</reference>
<keyword evidence="2" id="KW-1185">Reference proteome</keyword>
<protein>
    <submittedName>
        <fullName evidence="1">Uncharacterized protein</fullName>
    </submittedName>
</protein>
<evidence type="ECO:0000313" key="2">
    <source>
        <dbReference type="Proteomes" id="UP000183413"/>
    </source>
</evidence>
<dbReference type="InParanoid" id="A0A1I4ZD86"/>
<dbReference type="Proteomes" id="UP000183413">
    <property type="component" value="Unassembled WGS sequence"/>
</dbReference>
<dbReference type="EMBL" id="FOVH01000002">
    <property type="protein sequence ID" value="SFN48224.1"/>
    <property type="molecule type" value="Genomic_DNA"/>
</dbReference>